<dbReference type="AlphaFoldDB" id="A0A7W6XWS4"/>
<keyword evidence="3" id="KW-0804">Transcription</keyword>
<dbReference type="Gene3D" id="1.10.357.10">
    <property type="entry name" value="Tetracycline Repressor, domain 2"/>
    <property type="match status" value="1"/>
</dbReference>
<evidence type="ECO:0000256" key="4">
    <source>
        <dbReference type="PROSITE-ProRule" id="PRU00335"/>
    </source>
</evidence>
<evidence type="ECO:0000313" key="7">
    <source>
        <dbReference type="Proteomes" id="UP000533724"/>
    </source>
</evidence>
<dbReference type="PANTHER" id="PTHR30055">
    <property type="entry name" value="HTH-TYPE TRANSCRIPTIONAL REGULATOR RUTR"/>
    <property type="match status" value="1"/>
</dbReference>
<feature type="domain" description="HTH tetR-type" evidence="5">
    <location>
        <begin position="15"/>
        <end position="75"/>
    </location>
</feature>
<protein>
    <submittedName>
        <fullName evidence="6">AcrR family transcriptional regulator</fullName>
    </submittedName>
</protein>
<accession>A0A7W6XWS4</accession>
<evidence type="ECO:0000256" key="3">
    <source>
        <dbReference type="ARBA" id="ARBA00023163"/>
    </source>
</evidence>
<dbReference type="InterPro" id="IPR039536">
    <property type="entry name" value="TetR_C_Proteobacteria"/>
</dbReference>
<evidence type="ECO:0000259" key="5">
    <source>
        <dbReference type="PROSITE" id="PS50977"/>
    </source>
</evidence>
<gene>
    <name evidence="6" type="ORF">GGE15_004270</name>
</gene>
<dbReference type="InterPro" id="IPR001647">
    <property type="entry name" value="HTH_TetR"/>
</dbReference>
<name>A0A7W6XWS4_9HYPH</name>
<evidence type="ECO:0000313" key="6">
    <source>
        <dbReference type="EMBL" id="MBB4440991.1"/>
    </source>
</evidence>
<dbReference type="Proteomes" id="UP000533724">
    <property type="component" value="Unassembled WGS sequence"/>
</dbReference>
<dbReference type="InterPro" id="IPR050109">
    <property type="entry name" value="HTH-type_TetR-like_transc_reg"/>
</dbReference>
<dbReference type="Pfam" id="PF14246">
    <property type="entry name" value="TetR_C_7"/>
    <property type="match status" value="1"/>
</dbReference>
<feature type="DNA-binding region" description="H-T-H motif" evidence="4">
    <location>
        <begin position="38"/>
        <end position="57"/>
    </location>
</feature>
<reference evidence="6 7" key="1">
    <citation type="submission" date="2020-08" db="EMBL/GenBank/DDBJ databases">
        <title>Genomic Encyclopedia of Type Strains, Phase IV (KMG-V): Genome sequencing to study the core and pangenomes of soil and plant-associated prokaryotes.</title>
        <authorList>
            <person name="Whitman W."/>
        </authorList>
    </citation>
    <scope>NUCLEOTIDE SEQUENCE [LARGE SCALE GENOMIC DNA]</scope>
    <source>
        <strain evidence="6 7">SEMIA 414</strain>
    </source>
</reference>
<dbReference type="PROSITE" id="PS50977">
    <property type="entry name" value="HTH_TETR_2"/>
    <property type="match status" value="1"/>
</dbReference>
<dbReference type="InterPro" id="IPR009057">
    <property type="entry name" value="Homeodomain-like_sf"/>
</dbReference>
<evidence type="ECO:0000256" key="1">
    <source>
        <dbReference type="ARBA" id="ARBA00023015"/>
    </source>
</evidence>
<dbReference type="GO" id="GO:0000976">
    <property type="term" value="F:transcription cis-regulatory region binding"/>
    <property type="evidence" value="ECO:0007669"/>
    <property type="project" value="TreeGrafter"/>
</dbReference>
<keyword evidence="1" id="KW-0805">Transcription regulation</keyword>
<comment type="caution">
    <text evidence="6">The sequence shown here is derived from an EMBL/GenBank/DDBJ whole genome shotgun (WGS) entry which is preliminary data.</text>
</comment>
<dbReference type="PRINTS" id="PR00455">
    <property type="entry name" value="HTHTETR"/>
</dbReference>
<sequence>MEADLALGQAGTRSERKQAAIVGAAAEVFLSTGYAGASMDEIASRSGVSKQTVYKYFSSKEALFVAVLTQMMGEADTAVHTGLPQVENRTQLEAYLLDYAVRQLTIVLTPGLMQLRRLVIAEAQRFPELAKLLYARGPARALEVMGSAFEQLAGKKLLQFSDPTVAASQFNWLVMADPVNRVMMLGDAAIPTKQEIYRHAEAAVATFLAAFLHPDQR</sequence>
<evidence type="ECO:0000256" key="2">
    <source>
        <dbReference type="ARBA" id="ARBA00023125"/>
    </source>
</evidence>
<dbReference type="GO" id="GO:0003700">
    <property type="term" value="F:DNA-binding transcription factor activity"/>
    <property type="evidence" value="ECO:0007669"/>
    <property type="project" value="TreeGrafter"/>
</dbReference>
<dbReference type="SUPFAM" id="SSF46689">
    <property type="entry name" value="Homeodomain-like"/>
    <property type="match status" value="1"/>
</dbReference>
<proteinExistence type="predicted"/>
<dbReference type="PANTHER" id="PTHR30055:SF146">
    <property type="entry name" value="HTH-TYPE TRANSCRIPTIONAL DUAL REGULATOR CECR"/>
    <property type="match status" value="1"/>
</dbReference>
<dbReference type="Pfam" id="PF00440">
    <property type="entry name" value="TetR_N"/>
    <property type="match status" value="1"/>
</dbReference>
<organism evidence="6 7">
    <name type="scientific">Rhizobium esperanzae</name>
    <dbReference type="NCBI Taxonomy" id="1967781"/>
    <lineage>
        <taxon>Bacteria</taxon>
        <taxon>Pseudomonadati</taxon>
        <taxon>Pseudomonadota</taxon>
        <taxon>Alphaproteobacteria</taxon>
        <taxon>Hyphomicrobiales</taxon>
        <taxon>Rhizobiaceae</taxon>
        <taxon>Rhizobium/Agrobacterium group</taxon>
        <taxon>Rhizobium</taxon>
    </lineage>
</organism>
<dbReference type="FunFam" id="1.10.10.60:FF:000141">
    <property type="entry name" value="TetR family transcriptional regulator"/>
    <property type="match status" value="1"/>
</dbReference>
<keyword evidence="2 4" id="KW-0238">DNA-binding</keyword>
<dbReference type="EMBL" id="JACIHI010000010">
    <property type="protein sequence ID" value="MBB4440991.1"/>
    <property type="molecule type" value="Genomic_DNA"/>
</dbReference>